<dbReference type="GO" id="GO:0016430">
    <property type="term" value="F:tRNA (adenine-N6)-methyltransferase activity"/>
    <property type="evidence" value="ECO:0007669"/>
    <property type="project" value="UniProtKB-UniRule"/>
</dbReference>
<accession>A0A2U2B9Z2</accession>
<dbReference type="InterPro" id="IPR022882">
    <property type="entry name" value="tRNA_adenine-N6_MeTrfase"/>
</dbReference>
<keyword evidence="9" id="KW-1185">Reference proteome</keyword>
<proteinExistence type="inferred from homology"/>
<feature type="domain" description="Methyltransferase small" evidence="7">
    <location>
        <begin position="33"/>
        <end position="117"/>
    </location>
</feature>
<dbReference type="Proteomes" id="UP000244956">
    <property type="component" value="Unassembled WGS sequence"/>
</dbReference>
<dbReference type="Pfam" id="PF05175">
    <property type="entry name" value="MTS"/>
    <property type="match status" value="1"/>
</dbReference>
<dbReference type="HAMAP" id="MF_01872">
    <property type="entry name" value="tRNA_methyltr_YfiC"/>
    <property type="match status" value="1"/>
</dbReference>
<evidence type="ECO:0000313" key="9">
    <source>
        <dbReference type="Proteomes" id="UP000244956"/>
    </source>
</evidence>
<dbReference type="GO" id="GO:0032259">
    <property type="term" value="P:methylation"/>
    <property type="evidence" value="ECO:0007669"/>
    <property type="project" value="UniProtKB-KW"/>
</dbReference>
<evidence type="ECO:0000259" key="7">
    <source>
        <dbReference type="Pfam" id="PF05175"/>
    </source>
</evidence>
<dbReference type="InterPro" id="IPR029063">
    <property type="entry name" value="SAM-dependent_MTases_sf"/>
</dbReference>
<reference evidence="8 9" key="1">
    <citation type="submission" date="2018-05" db="EMBL/GenBank/DDBJ databases">
        <title>Marinilabilia rubrum sp. nov., isolated from saltern sediment.</title>
        <authorList>
            <person name="Zhang R."/>
        </authorList>
    </citation>
    <scope>NUCLEOTIDE SEQUENCE [LARGE SCALE GENOMIC DNA]</scope>
    <source>
        <strain evidence="8 9">WTE16</strain>
    </source>
</reference>
<keyword evidence="3 6" id="KW-0808">Transferase</keyword>
<name>A0A2U2B9Z2_9BACT</name>
<comment type="similarity">
    <text evidence="6">Belongs to the methyltransferase superfamily. tRNA (adenine-N(6)-)-methyltransferase family.</text>
</comment>
<keyword evidence="5 6" id="KW-0819">tRNA processing</keyword>
<dbReference type="EMBL" id="QEWP01000005">
    <property type="protein sequence ID" value="PWD99862.1"/>
    <property type="molecule type" value="Genomic_DNA"/>
</dbReference>
<comment type="subcellular location">
    <subcellularLocation>
        <location evidence="6">Cytoplasm</location>
    </subcellularLocation>
</comment>
<evidence type="ECO:0000256" key="6">
    <source>
        <dbReference type="HAMAP-Rule" id="MF_01872"/>
    </source>
</evidence>
<sequence length="234" mass="26375">MFHFQKFSIKQEYSAMKVGTDGVLLGSWAPLDESIKNILDIGTGTGLIALMLAQRSSEATIDAIEYDAPSAEEARGNFTNSPWSEKLNVINDTFQNFAGGINRNYGLVICNPPFFSKGIRNNCDRKANARHSDVLTQDDLISSVLNVLSEKGSFCLILPVTDYSGFKLKAARQGLFEHSRLSVKPTPQKPVKRVLSCWKKFSPSTHEENEMVLELSRHHYTEEFKKMTKEFYLK</sequence>
<organism evidence="8 9">
    <name type="scientific">Marinilabilia rubra</name>
    <dbReference type="NCBI Taxonomy" id="2162893"/>
    <lineage>
        <taxon>Bacteria</taxon>
        <taxon>Pseudomonadati</taxon>
        <taxon>Bacteroidota</taxon>
        <taxon>Bacteroidia</taxon>
        <taxon>Marinilabiliales</taxon>
        <taxon>Marinilabiliaceae</taxon>
        <taxon>Marinilabilia</taxon>
    </lineage>
</organism>
<dbReference type="SUPFAM" id="SSF53335">
    <property type="entry name" value="S-adenosyl-L-methionine-dependent methyltransferases"/>
    <property type="match status" value="1"/>
</dbReference>
<keyword evidence="4 6" id="KW-0949">S-adenosyl-L-methionine</keyword>
<evidence type="ECO:0000256" key="5">
    <source>
        <dbReference type="ARBA" id="ARBA00022694"/>
    </source>
</evidence>
<keyword evidence="2 6" id="KW-0489">Methyltransferase</keyword>
<evidence type="ECO:0000256" key="1">
    <source>
        <dbReference type="ARBA" id="ARBA00022490"/>
    </source>
</evidence>
<evidence type="ECO:0000313" key="8">
    <source>
        <dbReference type="EMBL" id="PWD99862.1"/>
    </source>
</evidence>
<evidence type="ECO:0000256" key="4">
    <source>
        <dbReference type="ARBA" id="ARBA00022691"/>
    </source>
</evidence>
<comment type="caution">
    <text evidence="8">The sequence shown here is derived from an EMBL/GenBank/DDBJ whole genome shotgun (WGS) entry which is preliminary data.</text>
</comment>
<keyword evidence="1 6" id="KW-0963">Cytoplasm</keyword>
<comment type="catalytic activity">
    <reaction evidence="6">
        <text>adenosine(37) in tRNA1(Val) + S-adenosyl-L-methionine = N(6)-methyladenosine(37) in tRNA1(Val) + S-adenosyl-L-homocysteine + H(+)</text>
        <dbReference type="Rhea" id="RHEA:43160"/>
        <dbReference type="Rhea" id="RHEA-COMP:10369"/>
        <dbReference type="Rhea" id="RHEA-COMP:10370"/>
        <dbReference type="ChEBI" id="CHEBI:15378"/>
        <dbReference type="ChEBI" id="CHEBI:57856"/>
        <dbReference type="ChEBI" id="CHEBI:59789"/>
        <dbReference type="ChEBI" id="CHEBI:74411"/>
        <dbReference type="ChEBI" id="CHEBI:74449"/>
        <dbReference type="EC" id="2.1.1.223"/>
    </reaction>
</comment>
<evidence type="ECO:0000256" key="2">
    <source>
        <dbReference type="ARBA" id="ARBA00022603"/>
    </source>
</evidence>
<dbReference type="PANTHER" id="PTHR47739">
    <property type="entry name" value="TRNA1(VAL) (ADENINE(37)-N6)-METHYLTRANSFERASE"/>
    <property type="match status" value="1"/>
</dbReference>
<dbReference type="PANTHER" id="PTHR47739:SF1">
    <property type="entry name" value="TRNA1(VAL) (ADENINE(37)-N6)-METHYLTRANSFERASE"/>
    <property type="match status" value="1"/>
</dbReference>
<comment type="function">
    <text evidence="6">Specifically methylates the adenine in position 37 of tRNA(1)(Val) (anticodon cmo5UAC).</text>
</comment>
<dbReference type="GO" id="GO:0008033">
    <property type="term" value="P:tRNA processing"/>
    <property type="evidence" value="ECO:0007669"/>
    <property type="project" value="UniProtKB-UniRule"/>
</dbReference>
<dbReference type="PROSITE" id="PS00092">
    <property type="entry name" value="N6_MTASE"/>
    <property type="match status" value="1"/>
</dbReference>
<dbReference type="Gene3D" id="3.40.50.150">
    <property type="entry name" value="Vaccinia Virus protein VP39"/>
    <property type="match status" value="1"/>
</dbReference>
<gene>
    <name evidence="8" type="ORF">DDZ16_08185</name>
</gene>
<protein>
    <recommendedName>
        <fullName evidence="6">tRNA1(Val) (adenine(37)-N6)-methyltransferase</fullName>
        <ecNumber evidence="6">2.1.1.223</ecNumber>
    </recommendedName>
    <alternativeName>
        <fullName evidence="6">tRNA m6A37 methyltransferase</fullName>
    </alternativeName>
</protein>
<dbReference type="InterPro" id="IPR002052">
    <property type="entry name" value="DNA_methylase_N6_adenine_CS"/>
</dbReference>
<dbReference type="CDD" id="cd02440">
    <property type="entry name" value="AdoMet_MTases"/>
    <property type="match status" value="1"/>
</dbReference>
<dbReference type="EC" id="2.1.1.223" evidence="6"/>
<dbReference type="GO" id="GO:0005737">
    <property type="term" value="C:cytoplasm"/>
    <property type="evidence" value="ECO:0007669"/>
    <property type="project" value="UniProtKB-SubCell"/>
</dbReference>
<dbReference type="InterPro" id="IPR007848">
    <property type="entry name" value="Small_mtfrase_dom"/>
</dbReference>
<evidence type="ECO:0000256" key="3">
    <source>
        <dbReference type="ARBA" id="ARBA00022679"/>
    </source>
</evidence>
<dbReference type="AlphaFoldDB" id="A0A2U2B9Z2"/>
<dbReference type="GO" id="GO:0003676">
    <property type="term" value="F:nucleic acid binding"/>
    <property type="evidence" value="ECO:0007669"/>
    <property type="project" value="InterPro"/>
</dbReference>
<dbReference type="OrthoDB" id="5383291at2"/>
<dbReference type="InterPro" id="IPR050210">
    <property type="entry name" value="tRNA_Adenine-N(6)_MTase"/>
</dbReference>